<dbReference type="CDD" id="cd02970">
    <property type="entry name" value="PRX_like2"/>
    <property type="match status" value="1"/>
</dbReference>
<accession>A0A813MXV9</accession>
<dbReference type="OrthoDB" id="40334at2759"/>
<dbReference type="Proteomes" id="UP000663879">
    <property type="component" value="Unassembled WGS sequence"/>
</dbReference>
<keyword evidence="2" id="KW-1185">Reference proteome</keyword>
<dbReference type="InterPro" id="IPR032801">
    <property type="entry name" value="PXL2A/B/C"/>
</dbReference>
<sequence>MYENQKFFEKKAAESSEFVIDLDNDQSQENLSPQKLVEIGDCFVYDEAGNRFTMNQLWSEFKTIFVFVRSFLCFTSKEYIEDLALIQREKLKEAQVRLVVIGCAHWKHIRNFRKLTKYPYLIFCDTDYDIYNRLGFHKNKDVGRPGDSPHVKSTNFSGYFSSLYRAVTSSSSFDYQGDLQQQGGSLIVSPGPVVHYYHADATGRDHTPINTLLAKVGMKPILFNHNNQSEKQILNL</sequence>
<protein>
    <submittedName>
        <fullName evidence="1">Uncharacterized protein</fullName>
    </submittedName>
</protein>
<proteinExistence type="predicted"/>
<dbReference type="AlphaFoldDB" id="A0A813MXV9"/>
<dbReference type="PANTHER" id="PTHR28630">
    <property type="match status" value="1"/>
</dbReference>
<dbReference type="PANTHER" id="PTHR28630:SF3">
    <property type="entry name" value="PEROXIREDOXIN-LIKE 2C"/>
    <property type="match status" value="1"/>
</dbReference>
<evidence type="ECO:0000313" key="1">
    <source>
        <dbReference type="EMBL" id="CAF0728004.1"/>
    </source>
</evidence>
<evidence type="ECO:0000313" key="2">
    <source>
        <dbReference type="Proteomes" id="UP000663879"/>
    </source>
</evidence>
<dbReference type="SUPFAM" id="SSF52833">
    <property type="entry name" value="Thioredoxin-like"/>
    <property type="match status" value="1"/>
</dbReference>
<reference evidence="1" key="1">
    <citation type="submission" date="2021-02" db="EMBL/GenBank/DDBJ databases">
        <authorList>
            <person name="Nowell W R."/>
        </authorList>
    </citation>
    <scope>NUCLEOTIDE SEQUENCE</scope>
    <source>
        <strain evidence="1">Ploen Becks lab</strain>
    </source>
</reference>
<gene>
    <name evidence="1" type="ORF">OXX778_LOCUS2646</name>
</gene>
<dbReference type="EMBL" id="CAJNOC010000213">
    <property type="protein sequence ID" value="CAF0728004.1"/>
    <property type="molecule type" value="Genomic_DNA"/>
</dbReference>
<comment type="caution">
    <text evidence="1">The sequence shown here is derived from an EMBL/GenBank/DDBJ whole genome shotgun (WGS) entry which is preliminary data.</text>
</comment>
<dbReference type="InterPro" id="IPR036249">
    <property type="entry name" value="Thioredoxin-like_sf"/>
</dbReference>
<dbReference type="Pfam" id="PF13911">
    <property type="entry name" value="AhpC-TSA_2"/>
    <property type="match status" value="1"/>
</dbReference>
<organism evidence="1 2">
    <name type="scientific">Brachionus calyciflorus</name>
    <dbReference type="NCBI Taxonomy" id="104777"/>
    <lineage>
        <taxon>Eukaryota</taxon>
        <taxon>Metazoa</taxon>
        <taxon>Spiralia</taxon>
        <taxon>Gnathifera</taxon>
        <taxon>Rotifera</taxon>
        <taxon>Eurotatoria</taxon>
        <taxon>Monogononta</taxon>
        <taxon>Pseudotrocha</taxon>
        <taxon>Ploima</taxon>
        <taxon>Brachionidae</taxon>
        <taxon>Brachionus</taxon>
    </lineage>
</organism>
<dbReference type="Gene3D" id="3.40.30.10">
    <property type="entry name" value="Glutaredoxin"/>
    <property type="match status" value="1"/>
</dbReference>
<name>A0A813MXV9_9BILA</name>